<dbReference type="Proteomes" id="UP000479756">
    <property type="component" value="Unassembled WGS sequence"/>
</dbReference>
<dbReference type="PANTHER" id="PTHR24096:SF267">
    <property type="entry name" value="MALONATE--COA LIGASE ACSF3, MITOCHONDRIAL"/>
    <property type="match status" value="1"/>
</dbReference>
<dbReference type="PROSITE" id="PS00455">
    <property type="entry name" value="AMP_BINDING"/>
    <property type="match status" value="1"/>
</dbReference>
<dbReference type="Gene3D" id="3.30.300.30">
    <property type="match status" value="1"/>
</dbReference>
<dbReference type="GO" id="GO:0016405">
    <property type="term" value="F:CoA-ligase activity"/>
    <property type="evidence" value="ECO:0007669"/>
    <property type="project" value="TreeGrafter"/>
</dbReference>
<feature type="domain" description="AMP-dependent synthetase/ligase" evidence="1">
    <location>
        <begin position="2"/>
        <end position="355"/>
    </location>
</feature>
<feature type="domain" description="AMP-binding enzyme C-terminal" evidence="2">
    <location>
        <begin position="406"/>
        <end position="478"/>
    </location>
</feature>
<dbReference type="InterPro" id="IPR045851">
    <property type="entry name" value="AMP-bd_C_sf"/>
</dbReference>
<evidence type="ECO:0000259" key="2">
    <source>
        <dbReference type="Pfam" id="PF13193"/>
    </source>
</evidence>
<dbReference type="InterPro" id="IPR020845">
    <property type="entry name" value="AMP-binding_CS"/>
</dbReference>
<evidence type="ECO:0000259" key="1">
    <source>
        <dbReference type="Pfam" id="PF00501"/>
    </source>
</evidence>
<dbReference type="EMBL" id="JAAGWZ010000002">
    <property type="protein sequence ID" value="NEM91088.1"/>
    <property type="molecule type" value="Genomic_DNA"/>
</dbReference>
<dbReference type="InterPro" id="IPR025110">
    <property type="entry name" value="AMP-bd_C"/>
</dbReference>
<reference evidence="3 4" key="1">
    <citation type="journal article" date="2014" name="Int. J. Syst. Evol. Microbiol.">
        <title>Description of Galbitalea soli gen. nov., sp. nov., and Frondihabitans sucicola sp. nov.</title>
        <authorList>
            <person name="Kim S.J."/>
            <person name="Lim J.M."/>
            <person name="Ahn J.H."/>
            <person name="Weon H.Y."/>
            <person name="Hamada M."/>
            <person name="Suzuki K."/>
            <person name="Ahn T.Y."/>
            <person name="Kwon S.W."/>
        </authorList>
    </citation>
    <scope>NUCLEOTIDE SEQUENCE [LARGE SCALE GENOMIC DNA]</scope>
    <source>
        <strain evidence="3 4">NBRC 108727</strain>
    </source>
</reference>
<dbReference type="AlphaFoldDB" id="A0A7C9PN09"/>
<evidence type="ECO:0000313" key="4">
    <source>
        <dbReference type="Proteomes" id="UP000479756"/>
    </source>
</evidence>
<dbReference type="InterPro" id="IPR000873">
    <property type="entry name" value="AMP-dep_synth/lig_dom"/>
</dbReference>
<dbReference type="InterPro" id="IPR042099">
    <property type="entry name" value="ANL_N_sf"/>
</dbReference>
<accession>A0A7C9PN09</accession>
<keyword evidence="4" id="KW-1185">Reference proteome</keyword>
<dbReference type="Pfam" id="PF13193">
    <property type="entry name" value="AMP-binding_C"/>
    <property type="match status" value="1"/>
</dbReference>
<dbReference type="Gene3D" id="3.40.50.12780">
    <property type="entry name" value="N-terminal domain of ligase-like"/>
    <property type="match status" value="1"/>
</dbReference>
<keyword evidence="3" id="KW-0436">Ligase</keyword>
<dbReference type="PANTHER" id="PTHR24096">
    <property type="entry name" value="LONG-CHAIN-FATTY-ACID--COA LIGASE"/>
    <property type="match status" value="1"/>
</dbReference>
<evidence type="ECO:0000313" key="3">
    <source>
        <dbReference type="EMBL" id="NEM91088.1"/>
    </source>
</evidence>
<name>A0A7C9PN09_9MICO</name>
<dbReference type="Pfam" id="PF00501">
    <property type="entry name" value="AMP-binding"/>
    <property type="match status" value="1"/>
</dbReference>
<comment type="caution">
    <text evidence="3">The sequence shown here is derived from an EMBL/GenBank/DDBJ whole genome shotgun (WGS) entry which is preliminary data.</text>
</comment>
<sequence length="506" mass="54557">MPAVACGDRTLSYDQVADRSFRLVNALIHRGIEVGDRVATLAPNDLTTLEWMTGLALGGYVRTALHAMNGGEAHAGMLRSSGARVLLTTMEFYDRFRADLDSAGVEYVFVLNSTDPRLLDYETVLAGANPIDARVRVSGDDVIHLAFSSGSTGTPRASVHTHASWMAVTLDNAAMLPRVTSADVYLAAAPLTHAASTVLYLLLSRGASIQILEHFSPEEALGLIQEKRCSLTVMVPTMLQVIATHPRVSDFDLSSVRAVMYAGAPISVATARAAQAAFGDVLFQSYGQSECLPVSCLTPEDHRFGVETDESVLNSAGRPCVGASVRVVDDAGTELRAGSVGEIEVSTAGRMLGIYGDSVATAERITSDGFVRTNDIGYLDHRGLLFIVDRKNDMIISGGFNIWPVEIENALLTHPGVVEAVAVGLPHPRWGETPVAIVVVREGVEVTADELIELCRAQLGSVKKPTEVILRREPFTRNELGKLPRRLLRDHYWPERATASREVNGA</sequence>
<gene>
    <name evidence="3" type="ORF">G3T37_06935</name>
</gene>
<proteinExistence type="predicted"/>
<protein>
    <submittedName>
        <fullName evidence="3">Long-chain fatty acid--CoA ligase</fullName>
    </submittedName>
</protein>
<organism evidence="3 4">
    <name type="scientific">Galbitalea soli</name>
    <dbReference type="NCBI Taxonomy" id="1268042"/>
    <lineage>
        <taxon>Bacteria</taxon>
        <taxon>Bacillati</taxon>
        <taxon>Actinomycetota</taxon>
        <taxon>Actinomycetes</taxon>
        <taxon>Micrococcales</taxon>
        <taxon>Microbacteriaceae</taxon>
        <taxon>Galbitalea</taxon>
    </lineage>
</organism>
<dbReference type="SUPFAM" id="SSF56801">
    <property type="entry name" value="Acetyl-CoA synthetase-like"/>
    <property type="match status" value="1"/>
</dbReference>